<keyword evidence="3" id="KW-1185">Reference proteome</keyword>
<dbReference type="Proteomes" id="UP000054217">
    <property type="component" value="Unassembled WGS sequence"/>
</dbReference>
<dbReference type="AlphaFoldDB" id="A0A0C3JGT9"/>
<evidence type="ECO:0000313" key="3">
    <source>
        <dbReference type="Proteomes" id="UP000054217"/>
    </source>
</evidence>
<reference evidence="3" key="2">
    <citation type="submission" date="2015-01" db="EMBL/GenBank/DDBJ databases">
        <title>Evolutionary Origins and Diversification of the Mycorrhizal Mutualists.</title>
        <authorList>
            <consortium name="DOE Joint Genome Institute"/>
            <consortium name="Mycorrhizal Genomics Consortium"/>
            <person name="Kohler A."/>
            <person name="Kuo A."/>
            <person name="Nagy L.G."/>
            <person name="Floudas D."/>
            <person name="Copeland A."/>
            <person name="Barry K.W."/>
            <person name="Cichocki N."/>
            <person name="Veneault-Fourrey C."/>
            <person name="LaButti K."/>
            <person name="Lindquist E.A."/>
            <person name="Lipzen A."/>
            <person name="Lundell T."/>
            <person name="Morin E."/>
            <person name="Murat C."/>
            <person name="Riley R."/>
            <person name="Ohm R."/>
            <person name="Sun H."/>
            <person name="Tunlid A."/>
            <person name="Henrissat B."/>
            <person name="Grigoriev I.V."/>
            <person name="Hibbett D.S."/>
            <person name="Martin F."/>
        </authorList>
    </citation>
    <scope>NUCLEOTIDE SEQUENCE [LARGE SCALE GENOMIC DNA]</scope>
    <source>
        <strain evidence="3">Marx 270</strain>
    </source>
</reference>
<proteinExistence type="predicted"/>
<reference evidence="2 3" key="1">
    <citation type="submission" date="2014-04" db="EMBL/GenBank/DDBJ databases">
        <authorList>
            <consortium name="DOE Joint Genome Institute"/>
            <person name="Kuo A."/>
            <person name="Kohler A."/>
            <person name="Costa M.D."/>
            <person name="Nagy L.G."/>
            <person name="Floudas D."/>
            <person name="Copeland A."/>
            <person name="Barry K.W."/>
            <person name="Cichocki N."/>
            <person name="Veneault-Fourrey C."/>
            <person name="LaButti K."/>
            <person name="Lindquist E.A."/>
            <person name="Lipzen A."/>
            <person name="Lundell T."/>
            <person name="Morin E."/>
            <person name="Murat C."/>
            <person name="Sun H."/>
            <person name="Tunlid A."/>
            <person name="Henrissat B."/>
            <person name="Grigoriev I.V."/>
            <person name="Hibbett D.S."/>
            <person name="Martin F."/>
            <person name="Nordberg H.P."/>
            <person name="Cantor M.N."/>
            <person name="Hua S.X."/>
        </authorList>
    </citation>
    <scope>NUCLEOTIDE SEQUENCE [LARGE SCALE GENOMIC DNA]</scope>
    <source>
        <strain evidence="2 3">Marx 270</strain>
    </source>
</reference>
<evidence type="ECO:0000313" key="2">
    <source>
        <dbReference type="EMBL" id="KIN96811.1"/>
    </source>
</evidence>
<dbReference type="EMBL" id="KN832040">
    <property type="protein sequence ID" value="KIN96811.1"/>
    <property type="molecule type" value="Genomic_DNA"/>
</dbReference>
<feature type="region of interest" description="Disordered" evidence="1">
    <location>
        <begin position="43"/>
        <end position="71"/>
    </location>
</feature>
<dbReference type="HOGENOM" id="CLU_043974_0_0_1"/>
<protein>
    <submittedName>
        <fullName evidence="2">Uncharacterized protein</fullName>
    </submittedName>
</protein>
<accession>A0A0C3JGT9</accession>
<evidence type="ECO:0000256" key="1">
    <source>
        <dbReference type="SAM" id="MobiDB-lite"/>
    </source>
</evidence>
<organism evidence="2 3">
    <name type="scientific">Pisolithus tinctorius Marx 270</name>
    <dbReference type="NCBI Taxonomy" id="870435"/>
    <lineage>
        <taxon>Eukaryota</taxon>
        <taxon>Fungi</taxon>
        <taxon>Dikarya</taxon>
        <taxon>Basidiomycota</taxon>
        <taxon>Agaricomycotina</taxon>
        <taxon>Agaricomycetes</taxon>
        <taxon>Agaricomycetidae</taxon>
        <taxon>Boletales</taxon>
        <taxon>Sclerodermatineae</taxon>
        <taxon>Pisolithaceae</taxon>
        <taxon>Pisolithus</taxon>
    </lineage>
</organism>
<feature type="compositionally biased region" description="Basic residues" evidence="1">
    <location>
        <begin position="61"/>
        <end position="71"/>
    </location>
</feature>
<name>A0A0C3JGT9_PISTI</name>
<dbReference type="InParanoid" id="A0A0C3JGT9"/>
<sequence length="168" mass="18316">MEAEKASLREQLVAEVKCVPNNWEDMQEEKTTWIRCWEQKMPAHKQSQQTIAERNDDNKPKGCKKSSKVVGKKAQAGASVAQLMKASKAGPSKWAHDDNNNSVEVVKTHGHGKGKVPVHGGVDEKTAMSLSQALGMVRAKAMAAHAANLCLWVHVKQLAEALAKLGVE</sequence>
<gene>
    <name evidence="2" type="ORF">M404DRAFT_32950</name>
</gene>